<evidence type="ECO:0000256" key="4">
    <source>
        <dbReference type="ARBA" id="ARBA00004544"/>
    </source>
</evidence>
<comment type="function">
    <text evidence="13">Plays a crucial role in regulating the dynamics and assembly of the actin cytoskeleton. Recruited to the cell cortex by interaction with ILK which allows it to cooperate with its effector DIAPH1 to locally stabilize microtubules and allow stable insertion of caveolae into the plasma membrane. Binds to activated CDC42 but does not stimulate its GTPase activity. Associates with calmodulin. May promote neurite outgrowth. May play a possible role in cell cycle regulation by contributing to cell cycle progression after DNA replication arrest.</text>
</comment>
<keyword evidence="7" id="KW-0597">Phosphoprotein</keyword>
<dbReference type="InterPro" id="IPR000048">
    <property type="entry name" value="IQ_motif_EF-hand-BS"/>
</dbReference>
<dbReference type="Pfam" id="PF00307">
    <property type="entry name" value="CH"/>
    <property type="match status" value="1"/>
</dbReference>
<dbReference type="GO" id="GO:0005938">
    <property type="term" value="C:cell cortex"/>
    <property type="evidence" value="ECO:0007669"/>
    <property type="project" value="UniProtKB-SubCell"/>
</dbReference>
<dbReference type="SMART" id="SM00015">
    <property type="entry name" value="IQ"/>
    <property type="match status" value="3"/>
</dbReference>
<dbReference type="InterPro" id="IPR000593">
    <property type="entry name" value="RasGAP_C"/>
</dbReference>
<keyword evidence="20" id="KW-1185">Reference proteome</keyword>
<dbReference type="Pfam" id="PF03836">
    <property type="entry name" value="RasGAP_C"/>
    <property type="match status" value="1"/>
</dbReference>
<evidence type="ECO:0000259" key="18">
    <source>
        <dbReference type="PROSITE" id="PS50021"/>
    </source>
</evidence>
<gene>
    <name evidence="19" type="primary">IQGAP1</name>
</gene>
<evidence type="ECO:0000256" key="13">
    <source>
        <dbReference type="ARBA" id="ARBA00059812"/>
    </source>
</evidence>
<proteinExistence type="predicted"/>
<evidence type="ECO:0000313" key="19">
    <source>
        <dbReference type="Ensembl" id="ENSUAMP00000030210.1"/>
    </source>
</evidence>
<dbReference type="FunFam" id="2.20.70.10:FF:000062">
    <property type="entry name" value="IQ motif containing GTPase activating protein 1"/>
    <property type="match status" value="1"/>
</dbReference>
<dbReference type="Proteomes" id="UP000291022">
    <property type="component" value="Unassembled WGS sequence"/>
</dbReference>
<dbReference type="InterPro" id="IPR023152">
    <property type="entry name" value="RasGAP_CS"/>
</dbReference>
<feature type="domain" description="WW" evidence="17">
    <location>
        <begin position="663"/>
        <end position="696"/>
    </location>
</feature>
<evidence type="ECO:0000256" key="11">
    <source>
        <dbReference type="ARBA" id="ARBA00023136"/>
    </source>
</evidence>
<keyword evidence="9" id="KW-0112">Calmodulin-binding</keyword>
<evidence type="ECO:0000256" key="9">
    <source>
        <dbReference type="ARBA" id="ARBA00022860"/>
    </source>
</evidence>
<evidence type="ECO:0000256" key="6">
    <source>
        <dbReference type="ARBA" id="ARBA00022490"/>
    </source>
</evidence>
<dbReference type="PROSITE" id="PS01159">
    <property type="entry name" value="WW_DOMAIN_1"/>
    <property type="match status" value="1"/>
</dbReference>
<evidence type="ECO:0000256" key="5">
    <source>
        <dbReference type="ARBA" id="ARBA00022475"/>
    </source>
</evidence>
<dbReference type="GO" id="GO:0005096">
    <property type="term" value="F:GTPase activator activity"/>
    <property type="evidence" value="ECO:0007669"/>
    <property type="project" value="TreeGrafter"/>
</dbReference>
<dbReference type="SUPFAM" id="SSF47576">
    <property type="entry name" value="Calponin-homology domain, CH-domain"/>
    <property type="match status" value="1"/>
</dbReference>
<dbReference type="PROSITE" id="PS50096">
    <property type="entry name" value="IQ"/>
    <property type="match status" value="3"/>
</dbReference>
<keyword evidence="8" id="KW-0677">Repeat</keyword>
<dbReference type="Pfam" id="PF00616">
    <property type="entry name" value="RasGAP"/>
    <property type="match status" value="1"/>
</dbReference>
<dbReference type="SMART" id="SM00456">
    <property type="entry name" value="WW"/>
    <property type="match status" value="1"/>
</dbReference>
<evidence type="ECO:0000256" key="1">
    <source>
        <dbReference type="ARBA" id="ARBA00004123"/>
    </source>
</evidence>
<dbReference type="PROSITE" id="PS50020">
    <property type="entry name" value="WW_DOMAIN_2"/>
    <property type="match status" value="1"/>
</dbReference>
<organism evidence="19 20">
    <name type="scientific">Ursus americanus</name>
    <name type="common">American black bear</name>
    <name type="synonym">Euarctos americanus</name>
    <dbReference type="NCBI Taxonomy" id="9643"/>
    <lineage>
        <taxon>Eukaryota</taxon>
        <taxon>Metazoa</taxon>
        <taxon>Chordata</taxon>
        <taxon>Craniata</taxon>
        <taxon>Vertebrata</taxon>
        <taxon>Euteleostomi</taxon>
        <taxon>Mammalia</taxon>
        <taxon>Eutheria</taxon>
        <taxon>Laurasiatheria</taxon>
        <taxon>Carnivora</taxon>
        <taxon>Caniformia</taxon>
        <taxon>Ursidae</taxon>
        <taxon>Ursus</taxon>
    </lineage>
</organism>
<sequence>MSAADEVDGLGVARPHYGSVLDNERLTAEEMDERRRQNVAYEYLCHLEEAKRWMEACLGEDLPPTTELEEGLRNGVYLAKLGNFFSPKVVSLKKIYDREQTRYKATGLHFRHTDNVIQWLNAMDEIGLPKIFYPETTDIYDRKNMPRCIYCIHALSLYLFKLGLAPQIQDLYGKVDFTEEEINNMKIELEKYGIQMPAFSKIGGILANELSVDEAALHAAVIAINEAVDRRIPADTFAALRNPNAMLVNLEEPLASTYQDVLYQAKQEKMTNAKNRVKMEHLERDVYEELLTQAEIQGNINKVNTSSALANVDLALEQGVAPALFKALQAPALGLRGLQPQNGDWYLKQLLSDRQQKRQVKVRGEHAGTHVRPSESCAYQRSKRLAAVAAINAAIQKGVAEKTVLELMNPEAQLPQVYPFAADLYQKELATLQQQSPEHNLTHPELSVAVEMLSSVALINRALESGDMNTVWKQLSSSVTGLTNIEEENCQRYLDELMKLKTQAHAENSAFITWNDIQACVDQVNLVVQEEHERILAIGLINEALDEGDAQKTLQALQIPAAKLEGVLAEVAQHYQDTLIRAKREKAQVSGSEIVPFCSENFIPSGVALGIYAINEAVESGDVGKTLSALRSPDVGLYGVIPECGETYQSDLAEAKKKKLAAGDNNSKWVKHWVKGGYYYYHNLETQEGGWEEPSDFVQNSMQLSREEIQSSISGVTAAYNREQLWLANEGLITKLQACCRGYLQKKAYQDRLAYLRAHKDEVVKVWIPSPQIQSLARMHQARKRYRDRLQYFRDHINDIIKIQAFIRANKARDDYKTLINAEDPPMIVVRKFVHLLDQSDQDFQEELDLMKMREEVITLIRSNQQLENDLNLMDIKIGLLVKNKITLQDVVSHSKKLTKKNKEQLSDMMMLNKQKGGLKALSKEKREKLEAYQHLFYLLQTNPTYLAKLIFQMPQNKSTKFMDSVIFTLYNYASNQREEYLLLRLFKTALQEEIKSKVDQIQEIVTGNPTVIKMVVSFNRGARGQNALRQILAPVVKEIMDDKSLNIKTDPVDIYKSWVNQMESQTGEASKLPYDVTPEQALAHEEVKTRLDNSIRNMRAVTDKFLSAIISSVDKIPYGMRFIAKVLKDSLHEKFPDAGEDELLKIIGNLLYYRYMNPAIVAPDAFDIIDLSAGGQLTTDQRRNLGSIAKMLQHAASNKMFLGDNAHLGIINEYLSQSYQKFRRFFQTACDVPELQDKFNVDEYSDLVTLTKPVIYISIGEIINTHTLLLDHQDAIAPEHNDPIHELLDDLGEVPTIESLIGESAGNLNDPNKEALAKTEVSLTLTNKFDVPGDENAEMDARTILTKRLIVDVIRFQPGETLTEILETPATSEQEAEHQRAMQRRAIRDAKTPDKMKKSKFVKEDSNLTLQEKKDKIQSGLKKLTELGTVDPKNRYQELINDIAKDIRNQRRYRQRRKAELVKLQQTYAALNSKATFYGEQVDYYKSYIKTCLDNLASKGKVSKKPREMKGKKSKKISLKYTAARLHEKGVLLEIEDLQVNQFKNVIFEISPTEEVGDFEVKAKFMGVQMETFMLHYQDLLQLQYEGVAVMKLFNRAKVNVNLLIFLLNKKFYGK</sequence>
<dbReference type="CDD" id="cd00201">
    <property type="entry name" value="WW"/>
    <property type="match status" value="1"/>
</dbReference>
<keyword evidence="12" id="KW-0539">Nucleus</keyword>
<evidence type="ECO:0000256" key="10">
    <source>
        <dbReference type="ARBA" id="ARBA00022990"/>
    </source>
</evidence>
<comment type="subcellular location">
    <subcellularLocation>
        <location evidence="3">Apical cell membrane</location>
    </subcellularLocation>
    <subcellularLocation>
        <location evidence="2">Basolateral cell membrane</location>
    </subcellularLocation>
    <subcellularLocation>
        <location evidence="4">Cytoplasm</location>
        <location evidence="4">Cell cortex</location>
    </subcellularLocation>
    <subcellularLocation>
        <location evidence="1">Nucleus</location>
    </subcellularLocation>
</comment>
<protein>
    <recommendedName>
        <fullName evidence="14">Ras GTPase-activating-like protein IQGAP1</fullName>
    </recommendedName>
</protein>
<dbReference type="GO" id="GO:0016323">
    <property type="term" value="C:basolateral plasma membrane"/>
    <property type="evidence" value="ECO:0007669"/>
    <property type="project" value="UniProtKB-SubCell"/>
</dbReference>
<dbReference type="Pfam" id="PF00612">
    <property type="entry name" value="IQ"/>
    <property type="match status" value="2"/>
</dbReference>
<feature type="coiled-coil region" evidence="15">
    <location>
        <begin position="168"/>
        <end position="195"/>
    </location>
</feature>
<dbReference type="GO" id="GO:0010761">
    <property type="term" value="P:fibroblast migration"/>
    <property type="evidence" value="ECO:0007669"/>
    <property type="project" value="TreeGrafter"/>
</dbReference>
<evidence type="ECO:0000256" key="8">
    <source>
        <dbReference type="ARBA" id="ARBA00022737"/>
    </source>
</evidence>
<dbReference type="GO" id="GO:0071364">
    <property type="term" value="P:cellular response to epidermal growth factor stimulus"/>
    <property type="evidence" value="ECO:0007669"/>
    <property type="project" value="UniProtKB-ARBA"/>
</dbReference>
<dbReference type="SUPFAM" id="SSF48350">
    <property type="entry name" value="GTPase activation domain, GAP"/>
    <property type="match status" value="1"/>
</dbReference>
<dbReference type="InterPro" id="IPR001202">
    <property type="entry name" value="WW_dom"/>
</dbReference>
<evidence type="ECO:0000256" key="12">
    <source>
        <dbReference type="ARBA" id="ARBA00023242"/>
    </source>
</evidence>
<dbReference type="GO" id="GO:1903479">
    <property type="term" value="P:mitotic actomyosin contractile ring assembly actin filament organization"/>
    <property type="evidence" value="ECO:0007669"/>
    <property type="project" value="TreeGrafter"/>
</dbReference>
<evidence type="ECO:0000256" key="15">
    <source>
        <dbReference type="SAM" id="Coils"/>
    </source>
</evidence>
<dbReference type="Gene3D" id="1.10.418.10">
    <property type="entry name" value="Calponin-like domain"/>
    <property type="match status" value="1"/>
</dbReference>
<accession>A0A452SD02</accession>
<dbReference type="Gene3D" id="1.20.5.190">
    <property type="match status" value="1"/>
</dbReference>
<keyword evidence="15" id="KW-0175">Coiled coil</keyword>
<dbReference type="GeneTree" id="ENSGT00950000183076"/>
<dbReference type="PROSITE" id="PS00509">
    <property type="entry name" value="RAS_GTPASE_ACTIV_1"/>
    <property type="match status" value="1"/>
</dbReference>
<dbReference type="FunFam" id="1.10.418.10:FF:000013">
    <property type="entry name" value="IQ motif containing GTPase activating protein 1"/>
    <property type="match status" value="1"/>
</dbReference>
<dbReference type="Gene3D" id="2.20.70.10">
    <property type="match status" value="1"/>
</dbReference>
<dbReference type="SUPFAM" id="SSF52540">
    <property type="entry name" value="P-loop containing nucleoside triphosphate hydrolases"/>
    <property type="match status" value="1"/>
</dbReference>
<dbReference type="GO" id="GO:0051015">
    <property type="term" value="F:actin filament binding"/>
    <property type="evidence" value="ECO:0007669"/>
    <property type="project" value="TreeGrafter"/>
</dbReference>
<keyword evidence="10" id="KW-0007">Acetylation</keyword>
<dbReference type="FunFam" id="1.10.506.10:FF:000004">
    <property type="entry name" value="IQ motif containing GTPase activating protein 1"/>
    <property type="match status" value="1"/>
</dbReference>
<feature type="domain" description="Calponin-homology (CH)" evidence="18">
    <location>
        <begin position="44"/>
        <end position="159"/>
    </location>
</feature>
<evidence type="ECO:0000259" key="17">
    <source>
        <dbReference type="PROSITE" id="PS50020"/>
    </source>
</evidence>
<reference evidence="19" key="2">
    <citation type="submission" date="2025-08" db="UniProtKB">
        <authorList>
            <consortium name="Ensembl"/>
        </authorList>
    </citation>
    <scope>IDENTIFICATION</scope>
</reference>
<dbReference type="PANTHER" id="PTHR14149">
    <property type="entry name" value="RAS GTPASE-ACTIVATING PROTEIN WITH IQ MOTIF"/>
    <property type="match status" value="1"/>
</dbReference>
<dbReference type="Ensembl" id="ENSUAMT00000033697.1">
    <property type="protein sequence ID" value="ENSUAMP00000030210.1"/>
    <property type="gene ID" value="ENSUAMG00000021132.1"/>
</dbReference>
<dbReference type="InterPro" id="IPR001715">
    <property type="entry name" value="CH_dom"/>
</dbReference>
<dbReference type="InterPro" id="IPR027417">
    <property type="entry name" value="P-loop_NTPase"/>
</dbReference>
<evidence type="ECO:0000256" key="3">
    <source>
        <dbReference type="ARBA" id="ARBA00004221"/>
    </source>
</evidence>
<dbReference type="InterPro" id="IPR001936">
    <property type="entry name" value="RasGAP_dom"/>
</dbReference>
<dbReference type="GO" id="GO:0005516">
    <property type="term" value="F:calmodulin binding"/>
    <property type="evidence" value="ECO:0007669"/>
    <property type="project" value="UniProtKB-KW"/>
</dbReference>
<evidence type="ECO:0000259" key="16">
    <source>
        <dbReference type="PROSITE" id="PS50018"/>
    </source>
</evidence>
<dbReference type="SMART" id="SM00323">
    <property type="entry name" value="RasGAP"/>
    <property type="match status" value="1"/>
</dbReference>
<dbReference type="PANTHER" id="PTHR14149:SF15">
    <property type="entry name" value="RAS GTPASE-ACTIVATING-LIKE PROTEIN IQGAP1"/>
    <property type="match status" value="1"/>
</dbReference>
<feature type="domain" description="Ras-GAP" evidence="16">
    <location>
        <begin position="965"/>
        <end position="1198"/>
    </location>
</feature>
<dbReference type="PROSITE" id="PS50018">
    <property type="entry name" value="RAS_GTPASE_ACTIV_2"/>
    <property type="match status" value="1"/>
</dbReference>
<reference evidence="20" key="1">
    <citation type="submission" date="2016-06" db="EMBL/GenBank/DDBJ databases">
        <title>De novo assembly and RNA-Seq shows season-dependent expression and editing in black bear kidneys.</title>
        <authorList>
            <person name="Korstanje R."/>
            <person name="Srivastava A."/>
            <person name="Sarsani V.K."/>
            <person name="Sheehan S.M."/>
            <person name="Seger R.L."/>
            <person name="Barter M.E."/>
            <person name="Lindqvist C."/>
            <person name="Brody L.C."/>
            <person name="Mullikin J.C."/>
        </authorList>
    </citation>
    <scope>NUCLEOTIDE SEQUENCE [LARGE SCALE GENOMIC DNA]</scope>
</reference>
<reference evidence="19" key="3">
    <citation type="submission" date="2025-09" db="UniProtKB">
        <authorList>
            <consortium name="Ensembl"/>
        </authorList>
    </citation>
    <scope>IDENTIFICATION</scope>
</reference>
<dbReference type="GO" id="GO:0005634">
    <property type="term" value="C:nucleus"/>
    <property type="evidence" value="ECO:0007669"/>
    <property type="project" value="UniProtKB-SubCell"/>
</dbReference>
<dbReference type="InterPro" id="IPR036872">
    <property type="entry name" value="CH_dom_sf"/>
</dbReference>
<dbReference type="SMART" id="SM00033">
    <property type="entry name" value="CH"/>
    <property type="match status" value="1"/>
</dbReference>
<name>A0A452SD02_URSAM</name>
<dbReference type="InterPro" id="IPR008936">
    <property type="entry name" value="Rho_GTPase_activation_prot"/>
</dbReference>
<keyword evidence="5" id="KW-1003">Cell membrane</keyword>
<keyword evidence="6" id="KW-0963">Cytoplasm</keyword>
<dbReference type="CDD" id="cd05133">
    <property type="entry name" value="RasGAP_IQGAP1"/>
    <property type="match status" value="1"/>
</dbReference>
<evidence type="ECO:0000256" key="14">
    <source>
        <dbReference type="ARBA" id="ARBA00073555"/>
    </source>
</evidence>
<evidence type="ECO:0000256" key="2">
    <source>
        <dbReference type="ARBA" id="ARBA00004187"/>
    </source>
</evidence>
<dbReference type="GO" id="GO:0007173">
    <property type="term" value="P:epidermal growth factor receptor signaling pathway"/>
    <property type="evidence" value="ECO:0007669"/>
    <property type="project" value="TreeGrafter"/>
</dbReference>
<evidence type="ECO:0000313" key="20">
    <source>
        <dbReference type="Proteomes" id="UP000291022"/>
    </source>
</evidence>
<dbReference type="CDD" id="cd21274">
    <property type="entry name" value="CH_IQGAP1"/>
    <property type="match status" value="1"/>
</dbReference>
<keyword evidence="11" id="KW-0472">Membrane</keyword>
<evidence type="ECO:0000256" key="7">
    <source>
        <dbReference type="ARBA" id="ARBA00022553"/>
    </source>
</evidence>
<dbReference type="PROSITE" id="PS50021">
    <property type="entry name" value="CH"/>
    <property type="match status" value="1"/>
</dbReference>
<dbReference type="GO" id="GO:0016324">
    <property type="term" value="C:apical plasma membrane"/>
    <property type="evidence" value="ECO:0007669"/>
    <property type="project" value="UniProtKB-SubCell"/>
</dbReference>
<dbReference type="SUPFAM" id="SSF143885">
    <property type="entry name" value="RGC domain-like"/>
    <property type="match status" value="1"/>
</dbReference>
<dbReference type="Gene3D" id="1.10.506.10">
    <property type="entry name" value="GTPase Activation - p120gap, domain 1"/>
    <property type="match status" value="1"/>
</dbReference>
<dbReference type="GO" id="GO:0120025">
    <property type="term" value="C:plasma membrane bounded cell projection"/>
    <property type="evidence" value="ECO:0007669"/>
    <property type="project" value="UniProtKB-ARBA"/>
</dbReference>